<dbReference type="EMBL" id="CP049866">
    <property type="protein sequence ID" value="QIK77338.1"/>
    <property type="molecule type" value="Genomic_DNA"/>
</dbReference>
<name>A0A6G7YKS4_9ACTN</name>
<reference evidence="5 6" key="1">
    <citation type="submission" date="2020-03" db="EMBL/GenBank/DDBJ databases">
        <title>Nocardioides sp. nov., isolated from fish.</title>
        <authorList>
            <person name="Hyun D.-W."/>
            <person name="Bae J.-W."/>
        </authorList>
    </citation>
    <scope>NUCLEOTIDE SEQUENCE [LARGE SCALE GENOMIC DNA]</scope>
    <source>
        <strain evidence="5 6">HDW12A</strain>
    </source>
</reference>
<dbReference type="GO" id="GO:0019433">
    <property type="term" value="P:triglyceride catabolic process"/>
    <property type="evidence" value="ECO:0007669"/>
    <property type="project" value="TreeGrafter"/>
</dbReference>
<evidence type="ECO:0000313" key="5">
    <source>
        <dbReference type="EMBL" id="QIK77338.1"/>
    </source>
</evidence>
<dbReference type="InterPro" id="IPR036514">
    <property type="entry name" value="SGNH_hydro_sf"/>
</dbReference>
<evidence type="ECO:0000313" key="6">
    <source>
        <dbReference type="Proteomes" id="UP000502035"/>
    </source>
</evidence>
<dbReference type="PANTHER" id="PTHR37981:SF1">
    <property type="entry name" value="SGNH HYDROLASE-TYPE ESTERASE DOMAIN-CONTAINING PROTEIN"/>
    <property type="match status" value="1"/>
</dbReference>
<dbReference type="Pfam" id="PF13472">
    <property type="entry name" value="Lipase_GDSL_2"/>
    <property type="match status" value="1"/>
</dbReference>
<feature type="chain" id="PRO_5026020230" evidence="3">
    <location>
        <begin position="22"/>
        <end position="260"/>
    </location>
</feature>
<feature type="domain" description="SGNH hydrolase-type esterase" evidence="4">
    <location>
        <begin position="29"/>
        <end position="248"/>
    </location>
</feature>
<protein>
    <submittedName>
        <fullName evidence="5">SGNH/GDSL hydrolase family protein</fullName>
    </submittedName>
</protein>
<feature type="disulfide bond" evidence="2">
    <location>
        <begin position="48"/>
        <end position="73"/>
    </location>
</feature>
<proteinExistence type="predicted"/>
<dbReference type="PANTHER" id="PTHR37981">
    <property type="entry name" value="LIPASE 2"/>
    <property type="match status" value="1"/>
</dbReference>
<feature type="signal peptide" evidence="3">
    <location>
        <begin position="1"/>
        <end position="21"/>
    </location>
</feature>
<dbReference type="KEGG" id="npi:G7071_09595"/>
<dbReference type="GO" id="GO:0004806">
    <property type="term" value="F:triacylglycerol lipase activity"/>
    <property type="evidence" value="ECO:0007669"/>
    <property type="project" value="TreeGrafter"/>
</dbReference>
<dbReference type="AlphaFoldDB" id="A0A6G7YKS4"/>
<dbReference type="Gene3D" id="3.40.50.1110">
    <property type="entry name" value="SGNH hydrolase"/>
    <property type="match status" value="1"/>
</dbReference>
<feature type="disulfide bond" evidence="2">
    <location>
        <begin position="114"/>
        <end position="122"/>
    </location>
</feature>
<dbReference type="InterPro" id="IPR037460">
    <property type="entry name" value="SEST-like"/>
</dbReference>
<sequence>MAAAGLAAVALTVVPTGSAGAVDPDEYVALGDSYSAGNGAFSNNLGSCFRNTYAYPYLVAQQRANTDLTFVACGGAVTGDVIEKQVPSLSAATDFVTITIGGNDVGFANVIFNCADSWSFNCQNAVNQMKAKITDELPAKLDATYNAIKAKSPNAKVVVLGYSRMFGKSLSCAGANGITAQEATWANEAADLLDATIGARVAAAGSNFVYKSSVQSWAGHEVCTREPWLNGKSWSVADMYHPTRTGYAKGYVPAVRSVIG</sequence>
<dbReference type="InterPro" id="IPR013830">
    <property type="entry name" value="SGNH_hydro"/>
</dbReference>
<feature type="active site" evidence="1">
    <location>
        <position position="241"/>
    </location>
</feature>
<feature type="disulfide bond" evidence="2">
    <location>
        <begin position="172"/>
        <end position="223"/>
    </location>
</feature>
<evidence type="ECO:0000256" key="1">
    <source>
        <dbReference type="PIRSR" id="PIRSR637460-1"/>
    </source>
</evidence>
<accession>A0A6G7YKS4</accession>
<keyword evidence="5" id="KW-0378">Hydrolase</keyword>
<evidence type="ECO:0000259" key="4">
    <source>
        <dbReference type="Pfam" id="PF13472"/>
    </source>
</evidence>
<dbReference type="CDD" id="cd01823">
    <property type="entry name" value="SEST_like"/>
    <property type="match status" value="1"/>
</dbReference>
<keyword evidence="2" id="KW-1015">Disulfide bond</keyword>
<keyword evidence="6" id="KW-1185">Reference proteome</keyword>
<gene>
    <name evidence="5" type="ORF">G7071_09595</name>
</gene>
<evidence type="ECO:0000256" key="3">
    <source>
        <dbReference type="SAM" id="SignalP"/>
    </source>
</evidence>
<keyword evidence="3" id="KW-0732">Signal</keyword>
<evidence type="ECO:0000256" key="2">
    <source>
        <dbReference type="PIRSR" id="PIRSR637460-2"/>
    </source>
</evidence>
<dbReference type="Proteomes" id="UP000502035">
    <property type="component" value="Chromosome"/>
</dbReference>
<dbReference type="SUPFAM" id="SSF52266">
    <property type="entry name" value="SGNH hydrolase"/>
    <property type="match status" value="1"/>
</dbReference>
<feature type="active site" description="Nucleophile" evidence="1">
    <location>
        <position position="33"/>
    </location>
</feature>
<organism evidence="5 6">
    <name type="scientific">Nocardioides piscis</name>
    <dbReference type="NCBI Taxonomy" id="2714938"/>
    <lineage>
        <taxon>Bacteria</taxon>
        <taxon>Bacillati</taxon>
        <taxon>Actinomycetota</taxon>
        <taxon>Actinomycetes</taxon>
        <taxon>Propionibacteriales</taxon>
        <taxon>Nocardioidaceae</taxon>
        <taxon>Nocardioides</taxon>
    </lineage>
</organism>